<keyword evidence="6 7" id="KW-0472">Membrane</keyword>
<feature type="transmembrane region" description="Helical" evidence="7">
    <location>
        <begin position="204"/>
        <end position="227"/>
    </location>
</feature>
<dbReference type="OrthoDB" id="8951938at2759"/>
<keyword evidence="5 7" id="KW-1133">Transmembrane helix</keyword>
<gene>
    <name evidence="8" type="primary">LOC114027177</name>
</gene>
<dbReference type="PANTHER" id="PTHR15756:SF7">
    <property type="entry name" value="TRANSMEMBRANE PROTEIN 176B"/>
    <property type="match status" value="1"/>
</dbReference>
<evidence type="ECO:0000313" key="9">
    <source>
        <dbReference type="Proteomes" id="UP000314987"/>
    </source>
</evidence>
<comment type="similarity">
    <text evidence="2">Belongs to the TMEM176 family.</text>
</comment>
<dbReference type="GO" id="GO:0016020">
    <property type="term" value="C:membrane"/>
    <property type="evidence" value="ECO:0007669"/>
    <property type="project" value="UniProtKB-SubCell"/>
</dbReference>
<reference evidence="8" key="2">
    <citation type="submission" date="2025-08" db="UniProtKB">
        <authorList>
            <consortium name="Ensembl"/>
        </authorList>
    </citation>
    <scope>IDENTIFICATION</scope>
</reference>
<dbReference type="InterPro" id="IPR007237">
    <property type="entry name" value="CD20-like"/>
</dbReference>
<dbReference type="OMA" id="WEEDRCR"/>
<keyword evidence="4 7" id="KW-0812">Transmembrane</keyword>
<feature type="transmembrane region" description="Helical" evidence="7">
    <location>
        <begin position="93"/>
        <end position="116"/>
    </location>
</feature>
<evidence type="ECO:0008006" key="10">
    <source>
        <dbReference type="Google" id="ProtNLM"/>
    </source>
</evidence>
<evidence type="ECO:0000256" key="1">
    <source>
        <dbReference type="ARBA" id="ARBA00004141"/>
    </source>
</evidence>
<evidence type="ECO:0000256" key="6">
    <source>
        <dbReference type="ARBA" id="ARBA00023136"/>
    </source>
</evidence>
<feature type="transmembrane region" description="Helical" evidence="7">
    <location>
        <begin position="65"/>
        <end position="87"/>
    </location>
</feature>
<dbReference type="Proteomes" id="UP000314987">
    <property type="component" value="Unassembled WGS sequence"/>
</dbReference>
<evidence type="ECO:0000256" key="2">
    <source>
        <dbReference type="ARBA" id="ARBA00006022"/>
    </source>
</evidence>
<dbReference type="GeneID" id="114027177"/>
<dbReference type="RefSeq" id="XP_027696914.1">
    <property type="nucleotide sequence ID" value="XM_027841113.1"/>
</dbReference>
<keyword evidence="9" id="KW-1185">Reference proteome</keyword>
<name>A0A4X2KC71_VOMUR</name>
<reference evidence="9" key="1">
    <citation type="submission" date="2018-12" db="EMBL/GenBank/DDBJ databases">
        <authorList>
            <person name="Yazar S."/>
        </authorList>
    </citation>
    <scope>NUCLEOTIDE SEQUENCE [LARGE SCALE GENOMIC DNA]</scope>
</reference>
<organism evidence="8 9">
    <name type="scientific">Vombatus ursinus</name>
    <name type="common">Common wombat</name>
    <dbReference type="NCBI Taxonomy" id="29139"/>
    <lineage>
        <taxon>Eukaryota</taxon>
        <taxon>Metazoa</taxon>
        <taxon>Chordata</taxon>
        <taxon>Craniata</taxon>
        <taxon>Vertebrata</taxon>
        <taxon>Euteleostomi</taxon>
        <taxon>Mammalia</taxon>
        <taxon>Metatheria</taxon>
        <taxon>Diprotodontia</taxon>
        <taxon>Vombatidae</taxon>
        <taxon>Vombatus</taxon>
    </lineage>
</organism>
<protein>
    <recommendedName>
        <fullName evidence="10">Transmembrane protein 176B</fullName>
    </recommendedName>
</protein>
<dbReference type="InterPro" id="IPR009281">
    <property type="entry name" value="TMEM176A/TMEM176B"/>
</dbReference>
<dbReference type="STRING" id="29139.ENSVURP00010009498"/>
<evidence type="ECO:0000256" key="7">
    <source>
        <dbReference type="SAM" id="Phobius"/>
    </source>
</evidence>
<comment type="subcellular location">
    <subcellularLocation>
        <location evidence="1">Membrane</location>
        <topology evidence="1">Multi-pass membrane protein</topology>
    </subcellularLocation>
</comment>
<evidence type="ECO:0000256" key="5">
    <source>
        <dbReference type="ARBA" id="ARBA00022989"/>
    </source>
</evidence>
<dbReference type="GeneTree" id="ENSGT00530000064074"/>
<reference evidence="8" key="3">
    <citation type="submission" date="2025-09" db="UniProtKB">
        <authorList>
            <consortium name="Ensembl"/>
        </authorList>
    </citation>
    <scope>IDENTIFICATION</scope>
</reference>
<feature type="transmembrane region" description="Helical" evidence="7">
    <location>
        <begin position="128"/>
        <end position="150"/>
    </location>
</feature>
<evidence type="ECO:0000256" key="4">
    <source>
        <dbReference type="ARBA" id="ARBA00022692"/>
    </source>
</evidence>
<evidence type="ECO:0000256" key="3">
    <source>
        <dbReference type="ARBA" id="ARBA00022553"/>
    </source>
</evidence>
<evidence type="ECO:0000313" key="8">
    <source>
        <dbReference type="Ensembl" id="ENSVURP00010009498.1"/>
    </source>
</evidence>
<dbReference type="GO" id="GO:2001199">
    <property type="term" value="P:negative regulation of dendritic cell differentiation"/>
    <property type="evidence" value="ECO:0007669"/>
    <property type="project" value="TreeGrafter"/>
</dbReference>
<sequence>MSTSVIKVDGMQAVEVNSQPTQITIHIHQESTLAKLLQMGCAFLPSKTYSQDTLKQSRRVLQAQLALGVSLILLGVLSCSFGILLHFGPWIPLQAIGCAFWAGAVAIVAGAGAIIYEKCQSSCWSRLAALLALISISTALAALVLCSYSLEDSANHFSNMKMICEHSRSETTTVLYYRRYDYRDWRTEECKRNMDMLLHLFQGVQAMLLAICAMIVLVSLACLGVGLRNLCCQNSKFQVEEGADKELLGEESLPPSPCKEKSTGIINL</sequence>
<proteinExistence type="inferred from homology"/>
<accession>A0A4X2KC71</accession>
<dbReference type="Ensembl" id="ENSVURT00010010777.1">
    <property type="protein sequence ID" value="ENSVURP00010009498.1"/>
    <property type="gene ID" value="ENSVURG00010007355.1"/>
</dbReference>
<dbReference type="AlphaFoldDB" id="A0A4X2KC71"/>
<dbReference type="PANTHER" id="PTHR15756">
    <property type="entry name" value="LR8/HCA112"/>
    <property type="match status" value="1"/>
</dbReference>
<dbReference type="Pfam" id="PF04103">
    <property type="entry name" value="CD20"/>
    <property type="match status" value="1"/>
</dbReference>
<keyword evidence="3" id="KW-0597">Phosphoprotein</keyword>